<dbReference type="InterPro" id="IPR008920">
    <property type="entry name" value="TF_FadR/GntR_C"/>
</dbReference>
<keyword evidence="3" id="KW-0238">DNA-binding</keyword>
<dbReference type="PRINTS" id="PR00035">
    <property type="entry name" value="HTHGNTR"/>
</dbReference>
<dbReference type="Gene3D" id="1.20.120.530">
    <property type="entry name" value="GntR ligand-binding domain-like"/>
    <property type="match status" value="1"/>
</dbReference>
<name>A0ABU9G1M1_9GAMM</name>
<dbReference type="PANTHER" id="PTHR43537:SF34">
    <property type="entry name" value="PYRUVATE DEHYDROGENASE COMPLEX REPRESSOR"/>
    <property type="match status" value="1"/>
</dbReference>
<evidence type="ECO:0000259" key="7">
    <source>
        <dbReference type="PROSITE" id="PS50949"/>
    </source>
</evidence>
<dbReference type="PROSITE" id="PS50949">
    <property type="entry name" value="HTH_GNTR"/>
    <property type="match status" value="1"/>
</dbReference>
<dbReference type="Gene3D" id="1.10.10.10">
    <property type="entry name" value="Winged helix-like DNA-binding domain superfamily/Winged helix DNA-binding domain"/>
    <property type="match status" value="1"/>
</dbReference>
<dbReference type="SMART" id="SM00895">
    <property type="entry name" value="FCD"/>
    <property type="match status" value="1"/>
</dbReference>
<comment type="function">
    <text evidence="5">Transcriptional repressor for the pyruvate dehydrogenase complex genes aceEF and lpd.</text>
</comment>
<dbReference type="InterPro" id="IPR036390">
    <property type="entry name" value="WH_DNA-bd_sf"/>
</dbReference>
<dbReference type="Pfam" id="PF00392">
    <property type="entry name" value="GntR"/>
    <property type="match status" value="1"/>
</dbReference>
<accession>A0ABU9G1M1</accession>
<evidence type="ECO:0000256" key="3">
    <source>
        <dbReference type="ARBA" id="ARBA00023125"/>
    </source>
</evidence>
<protein>
    <recommendedName>
        <fullName evidence="6">Pyruvate dehydrogenase complex repressor</fullName>
    </recommendedName>
</protein>
<keyword evidence="9" id="KW-1185">Reference proteome</keyword>
<evidence type="ECO:0000313" key="9">
    <source>
        <dbReference type="Proteomes" id="UP001379949"/>
    </source>
</evidence>
<dbReference type="InterPro" id="IPR000524">
    <property type="entry name" value="Tscrpt_reg_HTH_GntR"/>
</dbReference>
<evidence type="ECO:0000256" key="1">
    <source>
        <dbReference type="ARBA" id="ARBA00022491"/>
    </source>
</evidence>
<evidence type="ECO:0000256" key="6">
    <source>
        <dbReference type="ARBA" id="ARBA00039592"/>
    </source>
</evidence>
<dbReference type="PANTHER" id="PTHR43537">
    <property type="entry name" value="TRANSCRIPTIONAL REGULATOR, GNTR FAMILY"/>
    <property type="match status" value="1"/>
</dbReference>
<comment type="caution">
    <text evidence="8">The sequence shown here is derived from an EMBL/GenBank/DDBJ whole genome shotgun (WGS) entry which is preliminary data.</text>
</comment>
<dbReference type="Pfam" id="PF07729">
    <property type="entry name" value="FCD"/>
    <property type="match status" value="1"/>
</dbReference>
<dbReference type="RefSeq" id="WP_341566415.1">
    <property type="nucleotide sequence ID" value="NZ_JBAKAR010000002.1"/>
</dbReference>
<dbReference type="Proteomes" id="UP001379949">
    <property type="component" value="Unassembled WGS sequence"/>
</dbReference>
<proteinExistence type="predicted"/>
<sequence>METNRFARVKQPKISDIIMQQLESMILEGSFTPGQKLPPERELATRFEVSRPSLREAIQKLIARGILYSRHGGGTYVSDQIGSSFADPLHDLLSAHDEFLYDQLEFRDALESLSAYYAAHRSTDADKARLSQCFHQLEEANQQQDFALEAKLDAEFHMIIAESAHNVVLLHTLRSLFSILASSISANLKNLFEKKAARKLIMDQHRAMYEAIIAGNAEGARDAAHAHLVFVEENLLKMRQEETRIQRSLRRNESLSPQ</sequence>
<dbReference type="InterPro" id="IPR011711">
    <property type="entry name" value="GntR_C"/>
</dbReference>
<dbReference type="EMBL" id="JBAKAR010000002">
    <property type="protein sequence ID" value="MEL0612382.1"/>
    <property type="molecule type" value="Genomic_DNA"/>
</dbReference>
<keyword evidence="1" id="KW-0678">Repressor</keyword>
<evidence type="ECO:0000256" key="2">
    <source>
        <dbReference type="ARBA" id="ARBA00023015"/>
    </source>
</evidence>
<evidence type="ECO:0000256" key="4">
    <source>
        <dbReference type="ARBA" id="ARBA00023163"/>
    </source>
</evidence>
<reference evidence="8 9" key="1">
    <citation type="submission" date="2024-02" db="EMBL/GenBank/DDBJ databases">
        <title>Bacteria isolated from the canopy kelp, Nereocystis luetkeana.</title>
        <authorList>
            <person name="Pfister C.A."/>
            <person name="Younker I.T."/>
            <person name="Light S.H."/>
        </authorList>
    </citation>
    <scope>NUCLEOTIDE SEQUENCE [LARGE SCALE GENOMIC DNA]</scope>
    <source>
        <strain evidence="8 9">TI.4.07</strain>
    </source>
</reference>
<dbReference type="SUPFAM" id="SSF46785">
    <property type="entry name" value="Winged helix' DNA-binding domain"/>
    <property type="match status" value="1"/>
</dbReference>
<dbReference type="SUPFAM" id="SSF48008">
    <property type="entry name" value="GntR ligand-binding domain-like"/>
    <property type="match status" value="1"/>
</dbReference>
<keyword evidence="4" id="KW-0804">Transcription</keyword>
<dbReference type="InterPro" id="IPR036388">
    <property type="entry name" value="WH-like_DNA-bd_sf"/>
</dbReference>
<gene>
    <name evidence="8" type="ORF">V6242_04435</name>
</gene>
<keyword evidence="2" id="KW-0805">Transcription regulation</keyword>
<feature type="domain" description="HTH gntR-type" evidence="7">
    <location>
        <begin position="12"/>
        <end position="80"/>
    </location>
</feature>
<dbReference type="CDD" id="cd07377">
    <property type="entry name" value="WHTH_GntR"/>
    <property type="match status" value="1"/>
</dbReference>
<organism evidence="8 9">
    <name type="scientific">Marinomonas arenicola</name>
    <dbReference type="NCBI Taxonomy" id="569601"/>
    <lineage>
        <taxon>Bacteria</taxon>
        <taxon>Pseudomonadati</taxon>
        <taxon>Pseudomonadota</taxon>
        <taxon>Gammaproteobacteria</taxon>
        <taxon>Oceanospirillales</taxon>
        <taxon>Oceanospirillaceae</taxon>
        <taxon>Marinomonas</taxon>
    </lineage>
</organism>
<evidence type="ECO:0000313" key="8">
    <source>
        <dbReference type="EMBL" id="MEL0612382.1"/>
    </source>
</evidence>
<dbReference type="SMART" id="SM00345">
    <property type="entry name" value="HTH_GNTR"/>
    <property type="match status" value="1"/>
</dbReference>
<evidence type="ECO:0000256" key="5">
    <source>
        <dbReference type="ARBA" id="ARBA00037357"/>
    </source>
</evidence>